<dbReference type="GO" id="GO:0007165">
    <property type="term" value="P:signal transduction"/>
    <property type="evidence" value="ECO:0007669"/>
    <property type="project" value="InterPro"/>
</dbReference>
<dbReference type="PATRIC" id="fig|1348334.3.peg.1233"/>
<dbReference type="PROSITE" id="PS50104">
    <property type="entry name" value="TIR"/>
    <property type="match status" value="1"/>
</dbReference>
<keyword evidence="4" id="KW-0175">Coiled coil</keyword>
<dbReference type="InterPro" id="IPR011047">
    <property type="entry name" value="Quinoprotein_ADH-like_sf"/>
</dbReference>
<keyword evidence="1 3" id="KW-0853">WD repeat</keyword>
<dbReference type="InterPro" id="IPR049052">
    <property type="entry name" value="nSTAND1"/>
</dbReference>
<proteinExistence type="predicted"/>
<dbReference type="RefSeq" id="WP_023065042.1">
    <property type="nucleotide sequence ID" value="NZ_AUZM01000008.1"/>
</dbReference>
<evidence type="ECO:0000256" key="1">
    <source>
        <dbReference type="ARBA" id="ARBA00022574"/>
    </source>
</evidence>
<dbReference type="InterPro" id="IPR010896">
    <property type="entry name" value="NUMOD1"/>
</dbReference>
<gene>
    <name evidence="6" type="ORF">M595_1261</name>
</gene>
<dbReference type="InterPro" id="IPR000157">
    <property type="entry name" value="TIR_dom"/>
</dbReference>
<dbReference type="PANTHER" id="PTHR19879:SF9">
    <property type="entry name" value="TRANSCRIPTION INITIATION FACTOR TFIID SUBUNIT 5"/>
    <property type="match status" value="1"/>
</dbReference>
<dbReference type="InterPro" id="IPR027417">
    <property type="entry name" value="P-loop_NTPase"/>
</dbReference>
<feature type="repeat" description="WD" evidence="3">
    <location>
        <begin position="696"/>
        <end position="737"/>
    </location>
</feature>
<dbReference type="InterPro" id="IPR020472">
    <property type="entry name" value="WD40_PAC1"/>
</dbReference>
<dbReference type="CDD" id="cd00200">
    <property type="entry name" value="WD40"/>
    <property type="match status" value="2"/>
</dbReference>
<dbReference type="InterPro" id="IPR057780">
    <property type="entry name" value="Beta-prop_Vps41"/>
</dbReference>
<dbReference type="InterPro" id="IPR015943">
    <property type="entry name" value="WD40/YVTN_repeat-like_dom_sf"/>
</dbReference>
<evidence type="ECO:0000256" key="2">
    <source>
        <dbReference type="ARBA" id="ARBA00022737"/>
    </source>
</evidence>
<evidence type="ECO:0000259" key="5">
    <source>
        <dbReference type="PROSITE" id="PS50104"/>
    </source>
</evidence>
<protein>
    <submittedName>
        <fullName evidence="6">Por secretion system C-terminal sorting domain protein</fullName>
    </submittedName>
</protein>
<accession>U7QQJ6</accession>
<dbReference type="Pfam" id="PF07453">
    <property type="entry name" value="NUMOD1"/>
    <property type="match status" value="1"/>
</dbReference>
<dbReference type="SMART" id="SM00320">
    <property type="entry name" value="WD40"/>
    <property type="match status" value="14"/>
</dbReference>
<feature type="repeat" description="WD" evidence="3">
    <location>
        <begin position="1225"/>
        <end position="1266"/>
    </location>
</feature>
<feature type="repeat" description="WD" evidence="3">
    <location>
        <begin position="1103"/>
        <end position="1137"/>
    </location>
</feature>
<dbReference type="PRINTS" id="PR00320">
    <property type="entry name" value="GPROTEINBRPT"/>
</dbReference>
<name>U7QQJ6_9CYAN</name>
<feature type="repeat" description="WD" evidence="3">
    <location>
        <begin position="940"/>
        <end position="974"/>
    </location>
</feature>
<dbReference type="SUPFAM" id="SSF50998">
    <property type="entry name" value="Quinoprotein alcohol dehydrogenase-like"/>
    <property type="match status" value="2"/>
</dbReference>
<feature type="repeat" description="WD" evidence="3">
    <location>
        <begin position="1021"/>
        <end position="1053"/>
    </location>
</feature>
<feature type="repeat" description="WD" evidence="3">
    <location>
        <begin position="858"/>
        <end position="892"/>
    </location>
</feature>
<evidence type="ECO:0000313" key="6">
    <source>
        <dbReference type="EMBL" id="ERT08696.1"/>
    </source>
</evidence>
<dbReference type="SUPFAM" id="SSF52200">
    <property type="entry name" value="Toll/Interleukin receptor TIR domain"/>
    <property type="match status" value="1"/>
</dbReference>
<dbReference type="Proteomes" id="UP000017127">
    <property type="component" value="Unassembled WGS sequence"/>
</dbReference>
<feature type="repeat" description="WD" evidence="3">
    <location>
        <begin position="1144"/>
        <end position="1178"/>
    </location>
</feature>
<dbReference type="Gene3D" id="2.130.10.10">
    <property type="entry name" value="YVTN repeat-like/Quinoprotein amine dehydrogenase"/>
    <property type="match status" value="3"/>
</dbReference>
<evidence type="ECO:0000256" key="3">
    <source>
        <dbReference type="PROSITE-ProRule" id="PRU00221"/>
    </source>
</evidence>
<evidence type="ECO:0000313" key="7">
    <source>
        <dbReference type="Proteomes" id="UP000017127"/>
    </source>
</evidence>
<evidence type="ECO:0000256" key="4">
    <source>
        <dbReference type="SAM" id="Coils"/>
    </source>
</evidence>
<dbReference type="Gene3D" id="3.40.50.10140">
    <property type="entry name" value="Toll/interleukin-1 receptor homology (TIR) domain"/>
    <property type="match status" value="1"/>
</dbReference>
<feature type="coiled-coil region" evidence="4">
    <location>
        <begin position="510"/>
        <end position="537"/>
    </location>
</feature>
<organism evidence="6 7">
    <name type="scientific">Lyngbya aestuarii BL J</name>
    <dbReference type="NCBI Taxonomy" id="1348334"/>
    <lineage>
        <taxon>Bacteria</taxon>
        <taxon>Bacillati</taxon>
        <taxon>Cyanobacteriota</taxon>
        <taxon>Cyanophyceae</taxon>
        <taxon>Oscillatoriophycideae</taxon>
        <taxon>Oscillatoriales</taxon>
        <taxon>Microcoleaceae</taxon>
        <taxon>Lyngbya</taxon>
    </lineage>
</organism>
<dbReference type="Pfam" id="PF20703">
    <property type="entry name" value="nSTAND1"/>
    <property type="match status" value="1"/>
</dbReference>
<reference evidence="6 7" key="1">
    <citation type="journal article" date="2013" name="Front. Microbiol.">
        <title>Comparative genomic analyses of the cyanobacterium, Lyngbya aestuarii BL J, a powerful hydrogen producer.</title>
        <authorList>
            <person name="Kothari A."/>
            <person name="Vaughn M."/>
            <person name="Garcia-Pichel F."/>
        </authorList>
    </citation>
    <scope>NUCLEOTIDE SEQUENCE [LARGE SCALE GENOMIC DNA]</scope>
    <source>
        <strain evidence="6 7">BL J</strain>
    </source>
</reference>
<dbReference type="EMBL" id="AUZM01000008">
    <property type="protein sequence ID" value="ERT08696.1"/>
    <property type="molecule type" value="Genomic_DNA"/>
</dbReference>
<dbReference type="Pfam" id="PF13676">
    <property type="entry name" value="TIR_2"/>
    <property type="match status" value="1"/>
</dbReference>
<dbReference type="OrthoDB" id="464342at2"/>
<dbReference type="InterPro" id="IPR019775">
    <property type="entry name" value="WD40_repeat_CS"/>
</dbReference>
<dbReference type="SUPFAM" id="SSF52540">
    <property type="entry name" value="P-loop containing nucleoside triphosphate hydrolases"/>
    <property type="match status" value="1"/>
</dbReference>
<dbReference type="PROSITE" id="PS00678">
    <property type="entry name" value="WD_REPEATS_1"/>
    <property type="match status" value="8"/>
</dbReference>
<dbReference type="Pfam" id="PF00400">
    <property type="entry name" value="WD40"/>
    <property type="match status" value="9"/>
</dbReference>
<feature type="domain" description="TIR" evidence="5">
    <location>
        <begin position="5"/>
        <end position="130"/>
    </location>
</feature>
<keyword evidence="2" id="KW-0677">Repeat</keyword>
<dbReference type="PANTHER" id="PTHR19879">
    <property type="entry name" value="TRANSCRIPTION INITIATION FACTOR TFIID"/>
    <property type="match status" value="1"/>
</dbReference>
<dbReference type="InterPro" id="IPR035897">
    <property type="entry name" value="Toll_tir_struct_dom_sf"/>
</dbReference>
<dbReference type="Pfam" id="PF23411">
    <property type="entry name" value="Beta-prop_Vps41"/>
    <property type="match status" value="1"/>
</dbReference>
<feature type="repeat" description="WD" evidence="3">
    <location>
        <begin position="898"/>
        <end position="939"/>
    </location>
</feature>
<dbReference type="InterPro" id="IPR001680">
    <property type="entry name" value="WD40_rpt"/>
</dbReference>
<comment type="caution">
    <text evidence="6">The sequence shown here is derived from an EMBL/GenBank/DDBJ whole genome shotgun (WGS) entry which is preliminary data.</text>
</comment>
<dbReference type="PROSITE" id="PS50294">
    <property type="entry name" value="WD_REPEATS_REGION"/>
    <property type="match status" value="11"/>
</dbReference>
<dbReference type="PROSITE" id="PS50082">
    <property type="entry name" value="WD_REPEATS_2"/>
    <property type="match status" value="12"/>
</dbReference>
<keyword evidence="7" id="KW-1185">Reference proteome</keyword>
<feature type="repeat" description="WD" evidence="3">
    <location>
        <begin position="1185"/>
        <end position="1226"/>
    </location>
</feature>
<feature type="repeat" description="WD" evidence="3">
    <location>
        <begin position="736"/>
        <end position="770"/>
    </location>
</feature>
<feature type="repeat" description="WD" evidence="3">
    <location>
        <begin position="980"/>
        <end position="1014"/>
    </location>
</feature>
<sequence>MTQRTKYDLFISYAEVDEAWVEGYLLDSLNQADIRYHWEAAFTLGVPRLKEFENAIVNSYRTLLIISPAYLVDNFSEFVDLLGQSYGLETASWPVIPLILYPVKLPLRLKTLTPLDATDETKWLKAIERLCADLKRPVSPVPAKPECPYPGMIPFDESNSDRFFGREQEVEELLDHLYRHQLITVIGSSGSGKSSLIFAGLLPKLRQSKRFGSGEWLVRTMRPGEHPLTTLKLTLGSEQTDFFLAVTEALNTQPDAQRLLLIIDQYEELFTISHTGNQEFQQALLELLEFDTCYLILTVRADFYGDLMQSPLWENIQLHRLEVVPLNESGLQKAILKPADNVGVFIESALVERLVKDAMGEPGVLPLIQETLVLLWEKLQRRFLPLKAYEILVLSRKDYDTLGNNKLTGLQVAIARHANAALINLKQENPEQEAITRRIFLRLVQFGEGRADTRRQQPVNALRAGNDPYLFEKTLSHLVNCRLLTLSGGENSTRKVDIAHEALISGWPTLQQWLTERREAELIRRRLEAKAQEWERLGKGNGGLLDEVQLAEAQGWLNSPDVIELGIDSSISALVKASEQVIEENKRREEESRQRELQQQKKANRVLVTFIIVLSGLFLFALNQTKNSNIKTIESLSASSQAQFSLGEHQLEALRDSISAGNLLKSWQLFVPINTQAKVLQALQKTVYGNREINHLQGHRHWVRGVSFNQDGTILASASYDQTVNIWSLKGDKIRTIPHNGRVYDVSFSPKADILVSASEDKKIRLWDLNGKLIKEFFNPNLAVSGVTFSPDGEQIALGSKEGIFIYDLEGKELQVFPNVNDWSMSVRFSPDSKLIASPGKNNTVEIRTLEGKLINVLQGHKNWIFITNFSPDGKLLATGSADDTVKIWDIDGTLIESLSHEQPITWVTFSNDNKTLISGTTDGFIYLWNFQERELIQKWKAHIGTITEIEVSPDGEIMASSSIDTTVKLWNLNRQGNSLGRHNNEVSSVNFSPDGKNVVSASADKNIKIWDLNRNLIQTFNGHTDKIWNVVYSPDGQKIASASADKTVKIWNRSGKLLQSLQGHEDEITTVKFSPDGKILATASVDQTVKLWSTDGELLKTFEAHNDTVNRLSFSPNGKMIATASHDTTAKLWDLDGNLLATFKGHTDIVKDVSFSPDGKMIAIASNDNTIKLWNLNGKLIRTFRGHKGWVFAVSFSPDGKMIASGSSDFTIKLWNLKGDELATFQSNSYILSVSFSPDSKKIVSGDQKGVVALWNLDLDDLLKRGCSQLRPYLRNLSNKDEYKHLCKE</sequence>
<dbReference type="Gene3D" id="3.40.50.300">
    <property type="entry name" value="P-loop containing nucleotide triphosphate hydrolases"/>
    <property type="match status" value="1"/>
</dbReference>
<feature type="repeat" description="WD" evidence="3">
    <location>
        <begin position="1062"/>
        <end position="1094"/>
    </location>
</feature>